<dbReference type="SUPFAM" id="SSF54909">
    <property type="entry name" value="Dimeric alpha+beta barrel"/>
    <property type="match status" value="1"/>
</dbReference>
<dbReference type="InterPro" id="IPR011008">
    <property type="entry name" value="Dimeric_a/b-barrel"/>
</dbReference>
<organism evidence="1 2">
    <name type="scientific">Gomphillus americanus</name>
    <dbReference type="NCBI Taxonomy" id="1940652"/>
    <lineage>
        <taxon>Eukaryota</taxon>
        <taxon>Fungi</taxon>
        <taxon>Dikarya</taxon>
        <taxon>Ascomycota</taxon>
        <taxon>Pezizomycotina</taxon>
        <taxon>Lecanoromycetes</taxon>
        <taxon>OSLEUM clade</taxon>
        <taxon>Ostropomycetidae</taxon>
        <taxon>Ostropales</taxon>
        <taxon>Graphidaceae</taxon>
        <taxon>Gomphilloideae</taxon>
        <taxon>Gomphillus</taxon>
    </lineage>
</organism>
<dbReference type="EMBL" id="CAJPDQ010000037">
    <property type="protein sequence ID" value="CAF9930861.1"/>
    <property type="molecule type" value="Genomic_DNA"/>
</dbReference>
<sequence>METLSSSFKIPYYAVIFTSQKRDNDGYQAMATRMDELAALQPGYLGVESITNNDHGITISYWQSKEDIHAWKQNLEHVGAQTSGKKAWYQEYQVRICKVERSYGFKTKL</sequence>
<dbReference type="PANTHER" id="PTHR37811">
    <property type="entry name" value="BLL5343 PROTEIN"/>
    <property type="match status" value="1"/>
</dbReference>
<reference evidence="1" key="1">
    <citation type="submission" date="2021-03" db="EMBL/GenBank/DDBJ databases">
        <authorList>
            <person name="Tagirdzhanova G."/>
        </authorList>
    </citation>
    <scope>NUCLEOTIDE SEQUENCE</scope>
</reference>
<comment type="caution">
    <text evidence="1">The sequence shown here is derived from an EMBL/GenBank/DDBJ whole genome shotgun (WGS) entry which is preliminary data.</text>
</comment>
<dbReference type="InterPro" id="IPR025444">
    <property type="entry name" value="Monooxy_af470"/>
</dbReference>
<protein>
    <recommendedName>
        <fullName evidence="3">Antibiotic biosynthesis monooxygenase</fullName>
    </recommendedName>
</protein>
<keyword evidence="2" id="KW-1185">Reference proteome</keyword>
<dbReference type="PANTHER" id="PTHR37811:SF2">
    <property type="entry name" value="ABM DOMAIN-CONTAINING PROTEIN"/>
    <property type="match status" value="1"/>
</dbReference>
<accession>A0A8H3G0E9</accession>
<dbReference type="InterPro" id="IPR052936">
    <property type="entry name" value="Jasmonate_Hydroxylase-like"/>
</dbReference>
<dbReference type="OrthoDB" id="10263341at2759"/>
<proteinExistence type="predicted"/>
<dbReference type="Gene3D" id="3.30.70.100">
    <property type="match status" value="1"/>
</dbReference>
<dbReference type="Proteomes" id="UP000664169">
    <property type="component" value="Unassembled WGS sequence"/>
</dbReference>
<evidence type="ECO:0000313" key="2">
    <source>
        <dbReference type="Proteomes" id="UP000664169"/>
    </source>
</evidence>
<evidence type="ECO:0008006" key="3">
    <source>
        <dbReference type="Google" id="ProtNLM"/>
    </source>
</evidence>
<dbReference type="AlphaFoldDB" id="A0A8H3G0E9"/>
<evidence type="ECO:0000313" key="1">
    <source>
        <dbReference type="EMBL" id="CAF9930861.1"/>
    </source>
</evidence>
<name>A0A8H3G0E9_9LECA</name>
<gene>
    <name evidence="1" type="ORF">GOMPHAMPRED_005753</name>
</gene>
<dbReference type="Pfam" id="PF13826">
    <property type="entry name" value="Monooxy_af470-like"/>
    <property type="match status" value="1"/>
</dbReference>